<gene>
    <name evidence="1" type="ORF">Gorai_024252</name>
</gene>
<protein>
    <recommendedName>
        <fullName evidence="3">DUF4283 domain-containing protein</fullName>
    </recommendedName>
</protein>
<evidence type="ECO:0000313" key="1">
    <source>
        <dbReference type="EMBL" id="MBA0582100.1"/>
    </source>
</evidence>
<dbReference type="Proteomes" id="UP000593578">
    <property type="component" value="Unassembled WGS sequence"/>
</dbReference>
<evidence type="ECO:0008006" key="3">
    <source>
        <dbReference type="Google" id="ProtNLM"/>
    </source>
</evidence>
<proteinExistence type="predicted"/>
<sequence length="289" mass="33613">MEEKLANPNLLDEEEDAFREEAPVVDNEYQFCLVRVISRTLMVFQQSFADFAQESIEGLLVLLSSTEFWVQVHYLPPSLMLESMAKQFGNFLGMFLEYDTSTQALSFQKFMRIRIKLDVNLLLKRKKKVLVELSLRSSFRVGYFSPCGGEKKNLNRESMVARGGWDRDSRRKRKGKLEQYFPNPNFIPLGFEKEASIMGIDHRQNMDIRDISWAETENGPIDMVFDGDNDSLYTLKGKKRQLVEQPNAMKLLSWNGCGMRKPQNDNENGETWKLMGFYGNPDERNKWLS</sequence>
<dbReference type="EMBL" id="JABEZZ010000003">
    <property type="protein sequence ID" value="MBA0582100.1"/>
    <property type="molecule type" value="Genomic_DNA"/>
</dbReference>
<reference evidence="1 2" key="1">
    <citation type="journal article" date="2019" name="Genome Biol. Evol.">
        <title>Insights into the evolution of the New World diploid cottons (Gossypium, subgenus Houzingenia) based on genome sequencing.</title>
        <authorList>
            <person name="Grover C.E."/>
            <person name="Arick M.A. 2nd"/>
            <person name="Thrash A."/>
            <person name="Conover J.L."/>
            <person name="Sanders W.S."/>
            <person name="Peterson D.G."/>
            <person name="Frelichowski J.E."/>
            <person name="Scheffler J.A."/>
            <person name="Scheffler B.E."/>
            <person name="Wendel J.F."/>
        </authorList>
    </citation>
    <scope>NUCLEOTIDE SEQUENCE [LARGE SCALE GENOMIC DNA]</scope>
    <source>
        <strain evidence="1">8</strain>
        <tissue evidence="1">Leaf</tissue>
    </source>
</reference>
<comment type="caution">
    <text evidence="1">The sequence shown here is derived from an EMBL/GenBank/DDBJ whole genome shotgun (WGS) entry which is preliminary data.</text>
</comment>
<organism evidence="1 2">
    <name type="scientific">Gossypium raimondii</name>
    <name type="common">Peruvian cotton</name>
    <name type="synonym">Gossypium klotzschianum subsp. raimondii</name>
    <dbReference type="NCBI Taxonomy" id="29730"/>
    <lineage>
        <taxon>Eukaryota</taxon>
        <taxon>Viridiplantae</taxon>
        <taxon>Streptophyta</taxon>
        <taxon>Embryophyta</taxon>
        <taxon>Tracheophyta</taxon>
        <taxon>Spermatophyta</taxon>
        <taxon>Magnoliopsida</taxon>
        <taxon>eudicotyledons</taxon>
        <taxon>Gunneridae</taxon>
        <taxon>Pentapetalae</taxon>
        <taxon>rosids</taxon>
        <taxon>malvids</taxon>
        <taxon>Malvales</taxon>
        <taxon>Malvaceae</taxon>
        <taxon>Malvoideae</taxon>
        <taxon>Gossypium</taxon>
    </lineage>
</organism>
<evidence type="ECO:0000313" key="2">
    <source>
        <dbReference type="Proteomes" id="UP000593578"/>
    </source>
</evidence>
<accession>A0A7J8NZ52</accession>
<name>A0A7J8NZ52_GOSRA</name>
<dbReference type="AlphaFoldDB" id="A0A7J8NZ52"/>